<dbReference type="EMBL" id="AKJY01000014">
    <property type="protein sequence ID" value="EJL74338.1"/>
    <property type="molecule type" value="Genomic_DNA"/>
</dbReference>
<name>J2KML5_9FLAO</name>
<organism evidence="1 2">
    <name type="scientific">Chryseobacterium populi</name>
    <dbReference type="NCBI Taxonomy" id="1144316"/>
    <lineage>
        <taxon>Bacteria</taxon>
        <taxon>Pseudomonadati</taxon>
        <taxon>Bacteroidota</taxon>
        <taxon>Flavobacteriia</taxon>
        <taxon>Flavobacteriales</taxon>
        <taxon>Weeksellaceae</taxon>
        <taxon>Chryseobacterium group</taxon>
        <taxon>Chryseobacterium</taxon>
    </lineage>
</organism>
<evidence type="ECO:0000313" key="2">
    <source>
        <dbReference type="Proteomes" id="UP000007509"/>
    </source>
</evidence>
<gene>
    <name evidence="1" type="ORF">PMI13_01077</name>
</gene>
<proteinExistence type="predicted"/>
<reference evidence="1 2" key="1">
    <citation type="journal article" date="2012" name="J. Bacteriol.">
        <title>Twenty-one genome sequences from Pseudomonas species and 19 genome sequences from diverse bacteria isolated from the rhizosphere and endosphere of Populus deltoides.</title>
        <authorList>
            <person name="Brown S.D."/>
            <person name="Utturkar S.M."/>
            <person name="Klingeman D.M."/>
            <person name="Johnson C.M."/>
            <person name="Martin S.L."/>
            <person name="Land M.L."/>
            <person name="Lu T.Y."/>
            <person name="Schadt C.W."/>
            <person name="Doktycz M.J."/>
            <person name="Pelletier D.A."/>
        </authorList>
    </citation>
    <scope>NUCLEOTIDE SEQUENCE [LARGE SCALE GENOMIC DNA]</scope>
    <source>
        <strain evidence="1 2">CF314</strain>
    </source>
</reference>
<dbReference type="PATRIC" id="fig|1144316.3.peg.1084"/>
<comment type="caution">
    <text evidence="1">The sequence shown here is derived from an EMBL/GenBank/DDBJ whole genome shotgun (WGS) entry which is preliminary data.</text>
</comment>
<accession>J2KML5</accession>
<evidence type="ECO:0000313" key="1">
    <source>
        <dbReference type="EMBL" id="EJL74338.1"/>
    </source>
</evidence>
<sequence>MPYHAGHFHVSVNKILAEKPENALQNLCRGKYYFYIYFIGDHVTAIINIFN</sequence>
<dbReference type="Proteomes" id="UP000007509">
    <property type="component" value="Unassembled WGS sequence"/>
</dbReference>
<keyword evidence="2" id="KW-1185">Reference proteome</keyword>
<dbReference type="AlphaFoldDB" id="J2KML5"/>
<protein>
    <submittedName>
        <fullName evidence="1">Uncharacterized protein</fullName>
    </submittedName>
</protein>